<keyword evidence="2" id="KW-1185">Reference proteome</keyword>
<dbReference type="Proteomes" id="UP001303899">
    <property type="component" value="Unassembled WGS sequence"/>
</dbReference>
<evidence type="ECO:0000313" key="1">
    <source>
        <dbReference type="EMBL" id="MEA5402973.1"/>
    </source>
</evidence>
<accession>A0ABU5S396</accession>
<organism evidence="1 2">
    <name type="scientific">Arcicella gelida</name>
    <dbReference type="NCBI Taxonomy" id="2984195"/>
    <lineage>
        <taxon>Bacteria</taxon>
        <taxon>Pseudomonadati</taxon>
        <taxon>Bacteroidota</taxon>
        <taxon>Cytophagia</taxon>
        <taxon>Cytophagales</taxon>
        <taxon>Flectobacillaceae</taxon>
        <taxon>Arcicella</taxon>
    </lineage>
</organism>
<name>A0ABU5S396_9BACT</name>
<evidence type="ECO:0008006" key="3">
    <source>
        <dbReference type="Google" id="ProtNLM"/>
    </source>
</evidence>
<dbReference type="EMBL" id="JAYGIL010000008">
    <property type="protein sequence ID" value="MEA5402973.1"/>
    <property type="molecule type" value="Genomic_DNA"/>
</dbReference>
<proteinExistence type="predicted"/>
<sequence>MKVKKPTQATVMIENIEPINKCPILIAMIKHTNIVTSKVTAHTMMRDMGKPLK</sequence>
<evidence type="ECO:0000313" key="2">
    <source>
        <dbReference type="Proteomes" id="UP001303899"/>
    </source>
</evidence>
<protein>
    <recommendedName>
        <fullName evidence="3">Transposase</fullName>
    </recommendedName>
</protein>
<comment type="caution">
    <text evidence="1">The sequence shown here is derived from an EMBL/GenBank/DDBJ whole genome shotgun (WGS) entry which is preliminary data.</text>
</comment>
<dbReference type="RefSeq" id="WP_323328048.1">
    <property type="nucleotide sequence ID" value="NZ_JAYGIL010000008.1"/>
</dbReference>
<reference evidence="1 2" key="1">
    <citation type="submission" date="2023-12" db="EMBL/GenBank/DDBJ databases">
        <title>Novel species of the genus Arcicella isolated from rivers.</title>
        <authorList>
            <person name="Lu H."/>
        </authorList>
    </citation>
    <scope>NUCLEOTIDE SEQUENCE [LARGE SCALE GENOMIC DNA]</scope>
    <source>
        <strain evidence="1 2">DC2W</strain>
    </source>
</reference>
<gene>
    <name evidence="1" type="ORF">VB776_08610</name>
</gene>